<dbReference type="Gene3D" id="3.30.1310.20">
    <property type="entry name" value="PRTase-like"/>
    <property type="match status" value="1"/>
</dbReference>
<proteinExistence type="predicted"/>
<keyword evidence="2" id="KW-0328">Glycosyltransferase</keyword>
<comment type="caution">
    <text evidence="2">The sequence shown here is derived from an EMBL/GenBank/DDBJ whole genome shotgun (WGS) entry which is preliminary data.</text>
</comment>
<dbReference type="Pfam" id="PF00156">
    <property type="entry name" value="Pribosyltran"/>
    <property type="match status" value="1"/>
</dbReference>
<dbReference type="InterPro" id="IPR029057">
    <property type="entry name" value="PRTase-like"/>
</dbReference>
<protein>
    <submittedName>
        <fullName evidence="2">Phosphoribosyltransferase</fullName>
    </submittedName>
</protein>
<dbReference type="GO" id="GO:0016757">
    <property type="term" value="F:glycosyltransferase activity"/>
    <property type="evidence" value="ECO:0007669"/>
    <property type="project" value="UniProtKB-KW"/>
</dbReference>
<accession>A0ABX2F5M3</accession>
<dbReference type="InterPro" id="IPR000836">
    <property type="entry name" value="PRTase_dom"/>
</dbReference>
<dbReference type="SUPFAM" id="SSF53271">
    <property type="entry name" value="PRTase-like"/>
    <property type="match status" value="1"/>
</dbReference>
<sequence length="204" mass="22588">MRFRDREDAGQRLADLLDHYRGHSDVVVLALPRGGVPVARVVADRLEAPMDLLLVRKLGVPGREELAMGAIADGDIVLNQDVVRHVEPHEVERVIQREREELRRRNEAYGRTPLEVEGRTVIVVDDGLATGATMRASVQALAQRKPGKVVVAVPTAPEHTVDEFAEIVDEVVCVMTPKPFGSVGQAYKDFSQTTDGEVRRLLTR</sequence>
<evidence type="ECO:0000313" key="3">
    <source>
        <dbReference type="Proteomes" id="UP000763557"/>
    </source>
</evidence>
<feature type="domain" description="Phosphoribosyltransferase" evidence="1">
    <location>
        <begin position="15"/>
        <end position="163"/>
    </location>
</feature>
<evidence type="ECO:0000313" key="2">
    <source>
        <dbReference type="EMBL" id="NRN66612.1"/>
    </source>
</evidence>
<evidence type="ECO:0000259" key="1">
    <source>
        <dbReference type="Pfam" id="PF00156"/>
    </source>
</evidence>
<keyword evidence="3" id="KW-1185">Reference proteome</keyword>
<dbReference type="Gene3D" id="3.40.50.2020">
    <property type="match status" value="1"/>
</dbReference>
<dbReference type="EMBL" id="JAAATY010000011">
    <property type="protein sequence ID" value="NRN66612.1"/>
    <property type="molecule type" value="Genomic_DNA"/>
</dbReference>
<reference evidence="2 3" key="1">
    <citation type="submission" date="2020-01" db="EMBL/GenBank/DDBJ databases">
        <title>Kibdelosporangium persica a novel Actinomycetes from a hot desert in Iran.</title>
        <authorList>
            <person name="Safaei N."/>
            <person name="Zaburannyi N."/>
            <person name="Mueller R."/>
            <person name="Wink J."/>
        </authorList>
    </citation>
    <scope>NUCLEOTIDE SEQUENCE [LARGE SCALE GENOMIC DNA]</scope>
    <source>
        <strain evidence="2 3">4NS15</strain>
    </source>
</reference>
<name>A0ABX2F5M3_9PSEU</name>
<dbReference type="RefSeq" id="WP_173132981.1">
    <property type="nucleotide sequence ID" value="NZ_CBCSGW010000016.1"/>
</dbReference>
<organism evidence="2 3">
    <name type="scientific">Kibdelosporangium persicum</name>
    <dbReference type="NCBI Taxonomy" id="2698649"/>
    <lineage>
        <taxon>Bacteria</taxon>
        <taxon>Bacillati</taxon>
        <taxon>Actinomycetota</taxon>
        <taxon>Actinomycetes</taxon>
        <taxon>Pseudonocardiales</taxon>
        <taxon>Pseudonocardiaceae</taxon>
        <taxon>Kibdelosporangium</taxon>
    </lineage>
</organism>
<dbReference type="CDD" id="cd06223">
    <property type="entry name" value="PRTases_typeI"/>
    <property type="match status" value="1"/>
</dbReference>
<gene>
    <name evidence="2" type="ORF">GC106_38370</name>
</gene>
<keyword evidence="2" id="KW-0808">Transferase</keyword>
<dbReference type="Proteomes" id="UP000763557">
    <property type="component" value="Unassembled WGS sequence"/>
</dbReference>